<feature type="region of interest" description="Disordered" evidence="1">
    <location>
        <begin position="1"/>
        <end position="42"/>
    </location>
</feature>
<dbReference type="Proteomes" id="UP000054217">
    <property type="component" value="Unassembled WGS sequence"/>
</dbReference>
<reference evidence="2 3" key="1">
    <citation type="submission" date="2014-04" db="EMBL/GenBank/DDBJ databases">
        <authorList>
            <consortium name="DOE Joint Genome Institute"/>
            <person name="Kuo A."/>
            <person name="Kohler A."/>
            <person name="Costa M.D."/>
            <person name="Nagy L.G."/>
            <person name="Floudas D."/>
            <person name="Copeland A."/>
            <person name="Barry K.W."/>
            <person name="Cichocki N."/>
            <person name="Veneault-Fourrey C."/>
            <person name="LaButti K."/>
            <person name="Lindquist E.A."/>
            <person name="Lipzen A."/>
            <person name="Lundell T."/>
            <person name="Morin E."/>
            <person name="Murat C."/>
            <person name="Sun H."/>
            <person name="Tunlid A."/>
            <person name="Henrissat B."/>
            <person name="Grigoriev I.V."/>
            <person name="Hibbett D.S."/>
            <person name="Martin F."/>
            <person name="Nordberg H.P."/>
            <person name="Cantor M.N."/>
            <person name="Hua S.X."/>
        </authorList>
    </citation>
    <scope>NUCLEOTIDE SEQUENCE [LARGE SCALE GENOMIC DNA]</scope>
    <source>
        <strain evidence="2 3">Marx 270</strain>
    </source>
</reference>
<protein>
    <submittedName>
        <fullName evidence="2">Uncharacterized protein</fullName>
    </submittedName>
</protein>
<gene>
    <name evidence="2" type="ORF">M404DRAFT_153149</name>
</gene>
<accession>A0A0C3NZ32</accession>
<dbReference type="InParanoid" id="A0A0C3NZ32"/>
<reference evidence="3" key="2">
    <citation type="submission" date="2015-01" db="EMBL/GenBank/DDBJ databases">
        <title>Evolutionary Origins and Diversification of the Mycorrhizal Mutualists.</title>
        <authorList>
            <consortium name="DOE Joint Genome Institute"/>
            <consortium name="Mycorrhizal Genomics Consortium"/>
            <person name="Kohler A."/>
            <person name="Kuo A."/>
            <person name="Nagy L.G."/>
            <person name="Floudas D."/>
            <person name="Copeland A."/>
            <person name="Barry K.W."/>
            <person name="Cichocki N."/>
            <person name="Veneault-Fourrey C."/>
            <person name="LaButti K."/>
            <person name="Lindquist E.A."/>
            <person name="Lipzen A."/>
            <person name="Lundell T."/>
            <person name="Morin E."/>
            <person name="Murat C."/>
            <person name="Riley R."/>
            <person name="Ohm R."/>
            <person name="Sun H."/>
            <person name="Tunlid A."/>
            <person name="Henrissat B."/>
            <person name="Grigoriev I.V."/>
            <person name="Hibbett D.S."/>
            <person name="Martin F."/>
        </authorList>
    </citation>
    <scope>NUCLEOTIDE SEQUENCE [LARGE SCALE GENOMIC DNA]</scope>
    <source>
        <strain evidence="3">Marx 270</strain>
    </source>
</reference>
<feature type="region of interest" description="Disordered" evidence="1">
    <location>
        <begin position="74"/>
        <end position="177"/>
    </location>
</feature>
<feature type="compositionally biased region" description="Polar residues" evidence="1">
    <location>
        <begin position="1"/>
        <end position="25"/>
    </location>
</feature>
<feature type="non-terminal residue" evidence="2">
    <location>
        <position position="177"/>
    </location>
</feature>
<feature type="compositionally biased region" description="Polar residues" evidence="1">
    <location>
        <begin position="94"/>
        <end position="116"/>
    </location>
</feature>
<evidence type="ECO:0000313" key="2">
    <source>
        <dbReference type="EMBL" id="KIO00344.1"/>
    </source>
</evidence>
<proteinExistence type="predicted"/>
<dbReference type="HOGENOM" id="CLU_1536172_0_0_1"/>
<dbReference type="OrthoDB" id="2995348at2759"/>
<evidence type="ECO:0000256" key="1">
    <source>
        <dbReference type="SAM" id="MobiDB-lite"/>
    </source>
</evidence>
<name>A0A0C3NZ32_PISTI</name>
<dbReference type="AlphaFoldDB" id="A0A0C3NZ32"/>
<dbReference type="STRING" id="870435.A0A0C3NZ32"/>
<feature type="compositionally biased region" description="Polar residues" evidence="1">
    <location>
        <begin position="136"/>
        <end position="148"/>
    </location>
</feature>
<evidence type="ECO:0000313" key="3">
    <source>
        <dbReference type="Proteomes" id="UP000054217"/>
    </source>
</evidence>
<keyword evidence="3" id="KW-1185">Reference proteome</keyword>
<organism evidence="2 3">
    <name type="scientific">Pisolithus tinctorius Marx 270</name>
    <dbReference type="NCBI Taxonomy" id="870435"/>
    <lineage>
        <taxon>Eukaryota</taxon>
        <taxon>Fungi</taxon>
        <taxon>Dikarya</taxon>
        <taxon>Basidiomycota</taxon>
        <taxon>Agaricomycotina</taxon>
        <taxon>Agaricomycetes</taxon>
        <taxon>Agaricomycetidae</taxon>
        <taxon>Boletales</taxon>
        <taxon>Sclerodermatineae</taxon>
        <taxon>Pisolithaceae</taxon>
        <taxon>Pisolithus</taxon>
    </lineage>
</organism>
<dbReference type="EMBL" id="KN831997">
    <property type="protein sequence ID" value="KIO00344.1"/>
    <property type="molecule type" value="Genomic_DNA"/>
</dbReference>
<sequence length="177" mass="19313">MTQSRSPSRQQTDSSNGDGQPSTARNGGIRTPRRVQWASRDDVRLSIDPETLSHLSVHALDELGLDPEAFENLRSALERHKSGSRLPSRPALPPQSSVTSTTSNSRHDQNPFSNPVPSHRFSPLSSTDIDRPLNVETPSTDTGANTPESDAPLLVQSTHKVPGEVWIDPNEREGLPV</sequence>